<evidence type="ECO:0000313" key="1">
    <source>
        <dbReference type="EMBL" id="MBJ6370703.1"/>
    </source>
</evidence>
<reference evidence="1" key="1">
    <citation type="submission" date="2020-12" db="EMBL/GenBank/DDBJ databases">
        <title>Sedimentitalea sp. nov., isolated from sand in Incheon.</title>
        <authorList>
            <person name="Kim W."/>
        </authorList>
    </citation>
    <scope>NUCLEOTIDE SEQUENCE</scope>
    <source>
        <strain evidence="1">CAU 1593</strain>
    </source>
</reference>
<comment type="caution">
    <text evidence="1">The sequence shown here is derived from an EMBL/GenBank/DDBJ whole genome shotgun (WGS) entry which is preliminary data.</text>
</comment>
<organism evidence="1 2">
    <name type="scientific">Sedimentitalea arenosa</name>
    <dbReference type="NCBI Taxonomy" id="2798803"/>
    <lineage>
        <taxon>Bacteria</taxon>
        <taxon>Pseudomonadati</taxon>
        <taxon>Pseudomonadota</taxon>
        <taxon>Alphaproteobacteria</taxon>
        <taxon>Rhodobacterales</taxon>
        <taxon>Paracoccaceae</taxon>
        <taxon>Sedimentitalea</taxon>
    </lineage>
</organism>
<keyword evidence="2" id="KW-1185">Reference proteome</keyword>
<proteinExistence type="predicted"/>
<protein>
    <submittedName>
        <fullName evidence="1">Uncharacterized protein</fullName>
    </submittedName>
</protein>
<dbReference type="EMBL" id="JAELVR010000002">
    <property type="protein sequence ID" value="MBJ6370703.1"/>
    <property type="molecule type" value="Genomic_DNA"/>
</dbReference>
<dbReference type="AlphaFoldDB" id="A0A8J7J820"/>
<accession>A0A8J7J820</accession>
<evidence type="ECO:0000313" key="2">
    <source>
        <dbReference type="Proteomes" id="UP000619079"/>
    </source>
</evidence>
<dbReference type="RefSeq" id="WP_199023476.1">
    <property type="nucleotide sequence ID" value="NZ_JAELVR010000002.1"/>
</dbReference>
<sequence>MIEEINAANTREKIRLDKVFSITSFADLVANHMTDFTDGSIEQTCISDGAGLNITLEGLLIADLDSGDFLF</sequence>
<dbReference type="Proteomes" id="UP000619079">
    <property type="component" value="Unassembled WGS sequence"/>
</dbReference>
<gene>
    <name evidence="1" type="ORF">JF290_04120</name>
</gene>
<name>A0A8J7J820_9RHOB</name>